<dbReference type="GO" id="GO:0016491">
    <property type="term" value="F:oxidoreductase activity"/>
    <property type="evidence" value="ECO:0007669"/>
    <property type="project" value="InterPro"/>
</dbReference>
<dbReference type="STRING" id="44742.AXF13_10345"/>
<dbReference type="Gene3D" id="1.10.472.60">
    <property type="entry name" value="putative protein disulfide isomerase domain"/>
    <property type="match status" value="1"/>
</dbReference>
<dbReference type="Proteomes" id="UP000069241">
    <property type="component" value="Chromosome"/>
</dbReference>
<dbReference type="KEGG" id="dfi:AXF13_10345"/>
<evidence type="ECO:0000259" key="2">
    <source>
        <dbReference type="Pfam" id="PF01323"/>
    </source>
</evidence>
<evidence type="ECO:0000313" key="4">
    <source>
        <dbReference type="Proteomes" id="UP000069241"/>
    </source>
</evidence>
<organism evidence="3 4">
    <name type="scientific">Desulfovibrio fairfieldensis</name>
    <dbReference type="NCBI Taxonomy" id="44742"/>
    <lineage>
        <taxon>Bacteria</taxon>
        <taxon>Pseudomonadati</taxon>
        <taxon>Thermodesulfobacteriota</taxon>
        <taxon>Desulfovibrionia</taxon>
        <taxon>Desulfovibrionales</taxon>
        <taxon>Desulfovibrionaceae</taxon>
        <taxon>Desulfovibrio</taxon>
    </lineage>
</organism>
<dbReference type="SUPFAM" id="SSF52833">
    <property type="entry name" value="Thioredoxin-like"/>
    <property type="match status" value="1"/>
</dbReference>
<name>A0A120KM73_9BACT</name>
<dbReference type="Gene3D" id="3.40.30.10">
    <property type="entry name" value="Glutaredoxin"/>
    <property type="match status" value="1"/>
</dbReference>
<dbReference type="RefSeq" id="WP_062253076.1">
    <property type="nucleotide sequence ID" value="NZ_CP014229.1"/>
</dbReference>
<evidence type="ECO:0000256" key="1">
    <source>
        <dbReference type="ARBA" id="ARBA00023284"/>
    </source>
</evidence>
<feature type="domain" description="DSBA-like thioredoxin" evidence="2">
    <location>
        <begin position="8"/>
        <end position="169"/>
    </location>
</feature>
<sequence>MPHFLYLSDVFCPWCYGFAPVMQRLAAEHPELPARVLGGDLMDEPTTLAEMKAHSPNIRDFFIRLAKTTARPVDGFLATLDAERPLRMYSPDMAVLLAALKRLAPGHELAQIEILQQILYGAGRDVFSAEVREEMATRWQVDPIRLERALADPAVREEAGKETREAAALMGEFKLYPTLYLVKGDERRLLARGYASYASVSARLAAALSGNSDGFASGGACSLDGACDA</sequence>
<gene>
    <name evidence="3" type="ORF">AXF13_10345</name>
</gene>
<protein>
    <recommendedName>
        <fullName evidence="2">DSBA-like thioredoxin domain-containing protein</fullName>
    </recommendedName>
</protein>
<proteinExistence type="predicted"/>
<dbReference type="InterPro" id="IPR001853">
    <property type="entry name" value="DSBA-like_thioredoxin_dom"/>
</dbReference>
<reference evidence="4" key="1">
    <citation type="submission" date="2016-02" db="EMBL/GenBank/DDBJ databases">
        <authorList>
            <person name="Holder M.E."/>
            <person name="Ajami N.J."/>
            <person name="Petrosino J.F."/>
        </authorList>
    </citation>
    <scope>NUCLEOTIDE SEQUENCE [LARGE SCALE GENOMIC DNA]</scope>
    <source>
        <strain evidence="4">CCUG 45958</strain>
    </source>
</reference>
<dbReference type="AlphaFoldDB" id="A0A120KM73"/>
<accession>A0A120KM73</accession>
<dbReference type="InterPro" id="IPR017937">
    <property type="entry name" value="Thioredoxin_CS"/>
</dbReference>
<keyword evidence="4" id="KW-1185">Reference proteome</keyword>
<evidence type="ECO:0000313" key="3">
    <source>
        <dbReference type="EMBL" id="AMD90484.1"/>
    </source>
</evidence>
<dbReference type="Pfam" id="PF01323">
    <property type="entry name" value="DSBA"/>
    <property type="match status" value="1"/>
</dbReference>
<keyword evidence="1" id="KW-0676">Redox-active center</keyword>
<dbReference type="PROSITE" id="PS00194">
    <property type="entry name" value="THIOREDOXIN_1"/>
    <property type="match status" value="1"/>
</dbReference>
<dbReference type="InterPro" id="IPR036249">
    <property type="entry name" value="Thioredoxin-like_sf"/>
</dbReference>
<dbReference type="EMBL" id="CP014229">
    <property type="protein sequence ID" value="AMD90484.1"/>
    <property type="molecule type" value="Genomic_DNA"/>
</dbReference>